<dbReference type="InterPro" id="IPR045888">
    <property type="entry name" value="Erv"/>
</dbReference>
<keyword evidence="2 5" id="KW-0812">Transmembrane</keyword>
<comment type="subcellular location">
    <subcellularLocation>
        <location evidence="1">Membrane</location>
    </subcellularLocation>
</comment>
<keyword evidence="3 5" id="KW-1133">Transmembrane helix</keyword>
<feature type="domain" description="Endoplasmic reticulum vesicle transporter C-terminal" evidence="6">
    <location>
        <begin position="235"/>
        <end position="440"/>
    </location>
</feature>
<dbReference type="InterPro" id="IPR039542">
    <property type="entry name" value="Erv_N"/>
</dbReference>
<proteinExistence type="predicted"/>
<keyword evidence="9" id="KW-1185">Reference proteome</keyword>
<evidence type="ECO:0000256" key="5">
    <source>
        <dbReference type="SAM" id="Phobius"/>
    </source>
</evidence>
<dbReference type="OrthoDB" id="270930at2759"/>
<evidence type="ECO:0000256" key="4">
    <source>
        <dbReference type="ARBA" id="ARBA00023136"/>
    </source>
</evidence>
<dbReference type="Proteomes" id="UP000674318">
    <property type="component" value="Unassembled WGS sequence"/>
</dbReference>
<name>A0A836IET7_9TRYP</name>
<accession>A0A836IET7</accession>
<evidence type="ECO:0000256" key="2">
    <source>
        <dbReference type="ARBA" id="ARBA00022692"/>
    </source>
</evidence>
<dbReference type="Pfam" id="PF07970">
    <property type="entry name" value="COPIIcoated_ERV"/>
    <property type="match status" value="1"/>
</dbReference>
<comment type="caution">
    <text evidence="8">The sequence shown here is derived from an EMBL/GenBank/DDBJ whole genome shotgun (WGS) entry which is preliminary data.</text>
</comment>
<dbReference type="PANTHER" id="PTHR10984">
    <property type="entry name" value="ENDOPLASMIC RETICULUM-GOLGI INTERMEDIATE COMPARTMENT PROTEIN"/>
    <property type="match status" value="1"/>
</dbReference>
<gene>
    <name evidence="8" type="ORF">JKF63_06954</name>
</gene>
<keyword evidence="4 5" id="KW-0472">Membrane</keyword>
<protein>
    <submittedName>
        <fullName evidence="8">Uncharacterized protein</fullName>
    </submittedName>
</protein>
<dbReference type="GO" id="GO:0005783">
    <property type="term" value="C:endoplasmic reticulum"/>
    <property type="evidence" value="ECO:0007669"/>
    <property type="project" value="TreeGrafter"/>
</dbReference>
<evidence type="ECO:0000259" key="7">
    <source>
        <dbReference type="Pfam" id="PF13850"/>
    </source>
</evidence>
<evidence type="ECO:0000256" key="3">
    <source>
        <dbReference type="ARBA" id="ARBA00022989"/>
    </source>
</evidence>
<dbReference type="KEGG" id="phet:94292978"/>
<feature type="domain" description="Endoplasmic reticulum vesicle transporter N-terminal" evidence="7">
    <location>
        <begin position="83"/>
        <end position="173"/>
    </location>
</feature>
<dbReference type="GeneID" id="94292978"/>
<evidence type="ECO:0000313" key="9">
    <source>
        <dbReference type="Proteomes" id="UP000674318"/>
    </source>
</evidence>
<dbReference type="EMBL" id="JAFJZO010000011">
    <property type="protein sequence ID" value="KAG5510061.1"/>
    <property type="molecule type" value="Genomic_DNA"/>
</dbReference>
<dbReference type="Pfam" id="PF13850">
    <property type="entry name" value="ERGIC_N"/>
    <property type="match status" value="1"/>
</dbReference>
<evidence type="ECO:0000259" key="6">
    <source>
        <dbReference type="Pfam" id="PF07970"/>
    </source>
</evidence>
<evidence type="ECO:0000256" key="1">
    <source>
        <dbReference type="ARBA" id="ARBA00004370"/>
    </source>
</evidence>
<dbReference type="AlphaFoldDB" id="A0A836IET7"/>
<dbReference type="PANTHER" id="PTHR10984:SF27">
    <property type="match status" value="1"/>
</dbReference>
<feature type="transmembrane region" description="Helical" evidence="5">
    <location>
        <begin position="421"/>
        <end position="443"/>
    </location>
</feature>
<organism evidence="8 9">
    <name type="scientific">Porcisia hertigi</name>
    <dbReference type="NCBI Taxonomy" id="2761500"/>
    <lineage>
        <taxon>Eukaryota</taxon>
        <taxon>Discoba</taxon>
        <taxon>Euglenozoa</taxon>
        <taxon>Kinetoplastea</taxon>
        <taxon>Metakinetoplastina</taxon>
        <taxon>Trypanosomatida</taxon>
        <taxon>Trypanosomatidae</taxon>
        <taxon>Leishmaniinae</taxon>
        <taxon>Porcisia</taxon>
    </lineage>
</organism>
<dbReference type="RefSeq" id="XP_067758910.1">
    <property type="nucleotide sequence ID" value="XM_067902901.1"/>
</dbReference>
<sequence length="454" mass="50765">MAARELETGAPLHENEFVEVIRRSQQQVTAFYEDRMSFMEAEMEQFFAHASVCIREKDDIIEALLATEAEIPVARGPLSKRIAQVDFFPKPREDYQRQQTGGGAVLSVLTVATVALLVLWEGIAYLTGRDAYDTDVSLDKGLSDKMPVHFDLLFPWLPCNRLSIDVVDATGMAKFNFTGTIHKLPMTFDGKVLYKGSLKDLDNEVDSNEAGNVKRCRLCPASALDNRAKENLITEEQKCCNTCESVLARYKELGKEAPGIEYIPQCLYELYEEAKGCNVIGSLNLKKVPVTVIFGPLRTGSAYAVKDVLQLDTSHSIRKLRIGDESVLRFSEHGVSEPLSGHKSLSETYSETRYLVKVVPTTYRRTKSRDVKASTYEYSAQWTRRSIAVGFSGAVPAVIFGFEPAAIQVNNVFERQPVSHFLVKLCGIVGGLFVVLGFIDRAVEWCIAFNRQMR</sequence>
<reference evidence="8 9" key="1">
    <citation type="submission" date="2021-02" db="EMBL/GenBank/DDBJ databases">
        <title>Porcisia hertigi Genome sequencing and assembly.</title>
        <authorList>
            <person name="Almutairi H."/>
            <person name="Gatherer D."/>
        </authorList>
    </citation>
    <scope>NUCLEOTIDE SEQUENCE [LARGE SCALE GENOMIC DNA]</scope>
    <source>
        <strain evidence="8 9">C119</strain>
    </source>
</reference>
<evidence type="ECO:0000313" key="8">
    <source>
        <dbReference type="EMBL" id="KAG5510061.1"/>
    </source>
</evidence>
<feature type="transmembrane region" description="Helical" evidence="5">
    <location>
        <begin position="100"/>
        <end position="120"/>
    </location>
</feature>
<dbReference type="GO" id="GO:0016020">
    <property type="term" value="C:membrane"/>
    <property type="evidence" value="ECO:0007669"/>
    <property type="project" value="UniProtKB-SubCell"/>
</dbReference>
<dbReference type="GO" id="GO:0030134">
    <property type="term" value="C:COPII-coated ER to Golgi transport vesicle"/>
    <property type="evidence" value="ECO:0007669"/>
    <property type="project" value="TreeGrafter"/>
</dbReference>
<dbReference type="InterPro" id="IPR012936">
    <property type="entry name" value="Erv_C"/>
</dbReference>